<keyword evidence="1" id="KW-0472">Membrane</keyword>
<dbReference type="Pfam" id="PF14316">
    <property type="entry name" value="DUF4381"/>
    <property type="match status" value="1"/>
</dbReference>
<evidence type="ECO:0000256" key="1">
    <source>
        <dbReference type="SAM" id="Phobius"/>
    </source>
</evidence>
<gene>
    <name evidence="2" type="ORF">KP803_09325</name>
</gene>
<organism evidence="2 3">
    <name type="scientific">Vibrio amylolyticus</name>
    <dbReference type="NCBI Taxonomy" id="2847292"/>
    <lineage>
        <taxon>Bacteria</taxon>
        <taxon>Pseudomonadati</taxon>
        <taxon>Pseudomonadota</taxon>
        <taxon>Gammaproteobacteria</taxon>
        <taxon>Vibrionales</taxon>
        <taxon>Vibrionaceae</taxon>
        <taxon>Vibrio</taxon>
    </lineage>
</organism>
<keyword evidence="1" id="KW-0812">Transmembrane</keyword>
<dbReference type="Proteomes" id="UP001139559">
    <property type="component" value="Unassembled WGS sequence"/>
</dbReference>
<reference evidence="2" key="1">
    <citation type="submission" date="2021-11" db="EMBL/GenBank/DDBJ databases">
        <title>Vibrio ZSDE26 sp. nov. and Vibrio ZSDZ34 sp. nov., isolated from coastal seawater in Qingdao.</title>
        <authorList>
            <person name="Zhang P."/>
        </authorList>
    </citation>
    <scope>NUCLEOTIDE SEQUENCE</scope>
    <source>
        <strain evidence="2">ZSDE26</strain>
    </source>
</reference>
<accession>A0A9X1XKP2</accession>
<evidence type="ECO:0000313" key="2">
    <source>
        <dbReference type="EMBL" id="MCK6263473.1"/>
    </source>
</evidence>
<keyword evidence="3" id="KW-1185">Reference proteome</keyword>
<name>A0A9X1XKP2_9VIBR</name>
<proteinExistence type="predicted"/>
<dbReference type="AlphaFoldDB" id="A0A9X1XKP2"/>
<protein>
    <submittedName>
        <fullName evidence="2">DUF4381 domain-containing protein</fullName>
    </submittedName>
</protein>
<keyword evidence="1" id="KW-1133">Transmembrane helix</keyword>
<feature type="transmembrane region" description="Helical" evidence="1">
    <location>
        <begin position="27"/>
        <end position="48"/>
    </location>
</feature>
<evidence type="ECO:0000313" key="3">
    <source>
        <dbReference type="Proteomes" id="UP001139559"/>
    </source>
</evidence>
<comment type="caution">
    <text evidence="2">The sequence shown here is derived from an EMBL/GenBank/DDBJ whole genome shotgun (WGS) entry which is preliminary data.</text>
</comment>
<dbReference type="EMBL" id="JAJHVV010000005">
    <property type="protein sequence ID" value="MCK6263473.1"/>
    <property type="molecule type" value="Genomic_DNA"/>
</dbReference>
<sequence length="168" mass="19777">MSSNNILLKDLIDPSLPQSISWLPSTIGWKVAMVALVAIVIWVTLRFYRQLKSESYRRKAIKTIKQASYTHPTTKELQLELRRINSVVKHVACFAYPNTQVAMLYGQQWVSFLNDTTATYGMDNQLLSRWQRDLYKPELEHSWKMTDLNRLKLLCITWIKTHDRRAYD</sequence>
<dbReference type="RefSeq" id="WP_248008559.1">
    <property type="nucleotide sequence ID" value="NZ_JAJHVV010000005.1"/>
</dbReference>
<dbReference type="InterPro" id="IPR025489">
    <property type="entry name" value="DUF4381"/>
</dbReference>